<dbReference type="CDD" id="cd00431">
    <property type="entry name" value="cysteine_hydrolases"/>
    <property type="match status" value="1"/>
</dbReference>
<feature type="non-terminal residue" evidence="2">
    <location>
        <position position="199"/>
    </location>
</feature>
<keyword evidence="2" id="KW-0378">Hydrolase</keyword>
<organism evidence="2">
    <name type="scientific">human gut metagenome</name>
    <dbReference type="NCBI Taxonomy" id="408170"/>
    <lineage>
        <taxon>unclassified sequences</taxon>
        <taxon>metagenomes</taxon>
        <taxon>organismal metagenomes</taxon>
    </lineage>
</organism>
<sequence length="199" mass="22052">MISDAYDYIKSLSSVKAGSFESSETAVIMVDIINGFINEGALHDNNTAGIIPQVEKLLKYAVANDIPAVAFADCHSPSSKEFSSFPVHCLRGGAESEIVDELKNIGGYIVAEKNSTNGFHCPEFQRFLSDNPNIKNFIVCGDCTDICVMNFYLTLKTYFDQADKHCRIAVPVNMVETYDADNHYNVFMNTAAFIFMRNA</sequence>
<dbReference type="Pfam" id="PF00857">
    <property type="entry name" value="Isochorismatase"/>
    <property type="match status" value="1"/>
</dbReference>
<dbReference type="EMBL" id="AJWZ01009573">
    <property type="protein sequence ID" value="EKC50927.1"/>
    <property type="molecule type" value="Genomic_DNA"/>
</dbReference>
<name>K1RQK1_9ZZZZ</name>
<dbReference type="GO" id="GO:0019365">
    <property type="term" value="P:pyridine nucleotide salvage"/>
    <property type="evidence" value="ECO:0007669"/>
    <property type="project" value="InterPro"/>
</dbReference>
<protein>
    <submittedName>
        <fullName evidence="2">Isochorismatase hydrolase</fullName>
    </submittedName>
</protein>
<dbReference type="Gene3D" id="3.40.50.850">
    <property type="entry name" value="Isochorismatase-like"/>
    <property type="match status" value="1"/>
</dbReference>
<comment type="caution">
    <text evidence="2">The sequence shown here is derived from an EMBL/GenBank/DDBJ whole genome shotgun (WGS) entry which is preliminary data.</text>
</comment>
<proteinExistence type="predicted"/>
<dbReference type="PANTHER" id="PTHR47297">
    <property type="match status" value="1"/>
</dbReference>
<dbReference type="InterPro" id="IPR044717">
    <property type="entry name" value="NIC1"/>
</dbReference>
<accession>K1RQK1</accession>
<dbReference type="AlphaFoldDB" id="K1RQK1"/>
<dbReference type="SUPFAM" id="SSF52499">
    <property type="entry name" value="Isochorismatase-like hydrolases"/>
    <property type="match status" value="1"/>
</dbReference>
<evidence type="ECO:0000259" key="1">
    <source>
        <dbReference type="Pfam" id="PF00857"/>
    </source>
</evidence>
<evidence type="ECO:0000313" key="2">
    <source>
        <dbReference type="EMBL" id="EKC50927.1"/>
    </source>
</evidence>
<dbReference type="PANTHER" id="PTHR47297:SF2">
    <property type="entry name" value="OS02G0606800 PROTEIN"/>
    <property type="match status" value="1"/>
</dbReference>
<reference evidence="2" key="1">
    <citation type="journal article" date="2013" name="Environ. Microbiol.">
        <title>Microbiota from the distal guts of lean and obese adolescents exhibit partial functional redundancy besides clear differences in community structure.</title>
        <authorList>
            <person name="Ferrer M."/>
            <person name="Ruiz A."/>
            <person name="Lanza F."/>
            <person name="Haange S.B."/>
            <person name="Oberbach A."/>
            <person name="Till H."/>
            <person name="Bargiela R."/>
            <person name="Campoy C."/>
            <person name="Segura M.T."/>
            <person name="Richter M."/>
            <person name="von Bergen M."/>
            <person name="Seifert J."/>
            <person name="Suarez A."/>
        </authorList>
    </citation>
    <scope>NUCLEOTIDE SEQUENCE</scope>
</reference>
<dbReference type="InterPro" id="IPR000868">
    <property type="entry name" value="Isochorismatase-like_dom"/>
</dbReference>
<dbReference type="InterPro" id="IPR036380">
    <property type="entry name" value="Isochorismatase-like_sf"/>
</dbReference>
<gene>
    <name evidence="2" type="ORF">OBE_13866</name>
</gene>
<feature type="domain" description="Isochorismatase-like" evidence="1">
    <location>
        <begin position="25"/>
        <end position="191"/>
    </location>
</feature>
<dbReference type="GO" id="GO:0008936">
    <property type="term" value="F:nicotinamidase activity"/>
    <property type="evidence" value="ECO:0007669"/>
    <property type="project" value="InterPro"/>
</dbReference>